<organism evidence="2 3">
    <name type="scientific">Discostella pseudostelligera</name>
    <dbReference type="NCBI Taxonomy" id="259834"/>
    <lineage>
        <taxon>Eukaryota</taxon>
        <taxon>Sar</taxon>
        <taxon>Stramenopiles</taxon>
        <taxon>Ochrophyta</taxon>
        <taxon>Bacillariophyta</taxon>
        <taxon>Coscinodiscophyceae</taxon>
        <taxon>Thalassiosirophycidae</taxon>
        <taxon>Stephanodiscales</taxon>
        <taxon>Stephanodiscaceae</taxon>
        <taxon>Discostella</taxon>
    </lineage>
</organism>
<evidence type="ECO:0000256" key="1">
    <source>
        <dbReference type="SAM" id="SignalP"/>
    </source>
</evidence>
<dbReference type="AlphaFoldDB" id="A0ABD3N982"/>
<comment type="caution">
    <text evidence="2">The sequence shown here is derived from an EMBL/GenBank/DDBJ whole genome shotgun (WGS) entry which is preliminary data.</text>
</comment>
<sequence length="423" mass="47689">MELKALSPSASLLAALLHLHCLCVTTFAFVGVATQIQRRTGGPSVLVKASTSESSILPTANSISIDNEDDVEQPSSSSSCRVLLLDHLNINHEKGRHDVVKAFYFDFLGCSIDPRKYDNYLSGKKTVWANIGMHQFHLPEGEPKAQVFQGMITILHSNLDVLMERYNRYLDGEKDDKLAPLQNTEFLVGMLDNEMMLVTDPWGNEFCILPSDDPIEDRAANIGSQPTLDGHVESEGLAMEDITVYVPHTANLDGISRFYEYVFGAPTLEELSSSESNSISIAMGERQTLTFQYHPYGMDADDEVEHHEFRYHDEENDGDSSSDQPFYPSNYGPHISLYVSNLSHAYKQAEKLNVLYVNRRFERQAYTLDEAIDQCMFRVVDMIDPLDENKEVILRLEHEVRSTTTRDGRKYKSCPLLDVSGVN</sequence>
<feature type="signal peptide" evidence="1">
    <location>
        <begin position="1"/>
        <end position="28"/>
    </location>
</feature>
<dbReference type="EMBL" id="JALLBG020000009">
    <property type="protein sequence ID" value="KAL3772557.1"/>
    <property type="molecule type" value="Genomic_DNA"/>
</dbReference>
<dbReference type="SUPFAM" id="SSF54593">
    <property type="entry name" value="Glyoxalase/Bleomycin resistance protein/Dihydroxybiphenyl dioxygenase"/>
    <property type="match status" value="1"/>
</dbReference>
<dbReference type="PANTHER" id="PTHR40280">
    <property type="entry name" value="BLR6907 PROTEIN"/>
    <property type="match status" value="1"/>
</dbReference>
<keyword evidence="1" id="KW-0732">Signal</keyword>
<reference evidence="2 3" key="1">
    <citation type="submission" date="2024-10" db="EMBL/GenBank/DDBJ databases">
        <title>Updated reference genomes for cyclostephanoid diatoms.</title>
        <authorList>
            <person name="Roberts W.R."/>
            <person name="Alverson A.J."/>
        </authorList>
    </citation>
    <scope>NUCLEOTIDE SEQUENCE [LARGE SCALE GENOMIC DNA]</scope>
    <source>
        <strain evidence="2 3">AJA232-27</strain>
    </source>
</reference>
<name>A0ABD3N982_9STRA</name>
<dbReference type="Proteomes" id="UP001530293">
    <property type="component" value="Unassembled WGS sequence"/>
</dbReference>
<evidence type="ECO:0008006" key="4">
    <source>
        <dbReference type="Google" id="ProtNLM"/>
    </source>
</evidence>
<gene>
    <name evidence="2" type="ORF">ACHAWU_006755</name>
</gene>
<feature type="chain" id="PRO_5044883614" description="VOC domain-containing protein" evidence="1">
    <location>
        <begin position="29"/>
        <end position="423"/>
    </location>
</feature>
<dbReference type="InterPro" id="IPR029068">
    <property type="entry name" value="Glyas_Bleomycin-R_OHBP_Dase"/>
</dbReference>
<evidence type="ECO:0000313" key="2">
    <source>
        <dbReference type="EMBL" id="KAL3772557.1"/>
    </source>
</evidence>
<evidence type="ECO:0000313" key="3">
    <source>
        <dbReference type="Proteomes" id="UP001530293"/>
    </source>
</evidence>
<keyword evidence="3" id="KW-1185">Reference proteome</keyword>
<accession>A0ABD3N982</accession>
<proteinExistence type="predicted"/>
<protein>
    <recommendedName>
        <fullName evidence="4">VOC domain-containing protein</fullName>
    </recommendedName>
</protein>
<dbReference type="PANTHER" id="PTHR40280:SF1">
    <property type="entry name" value="VOC DOMAIN-CONTAINING PROTEIN"/>
    <property type="match status" value="1"/>
</dbReference>